<sequence>MTEESGGALLEKLDFSNVPLRPSSKREIKLLEAALIVGTLYRPDIIELIRDPLEKATWLDSLAVAAAALAREKAGYTVSQIAEELGRSETTIRAHLSGKTKAGKIVKETYEKLARGQLELSIPFITSYQRELGEELEKLRLENEKLRKELEQCHEIETVRKQLEEIRGEIEKLEAEKKELETRLKECMEKTKLIEKIRSLVCTTQ</sequence>
<dbReference type="InterPro" id="IPR022285">
    <property type="entry name" value="CHP03879_regulat_dom_put"/>
</dbReference>
<organism evidence="2 3">
    <name type="scientific">Pyrodictium delaneyi</name>
    <dbReference type="NCBI Taxonomy" id="1273541"/>
    <lineage>
        <taxon>Archaea</taxon>
        <taxon>Thermoproteota</taxon>
        <taxon>Thermoprotei</taxon>
        <taxon>Desulfurococcales</taxon>
        <taxon>Pyrodictiaceae</taxon>
        <taxon>Pyrodictium</taxon>
    </lineage>
</organism>
<keyword evidence="1" id="KW-0175">Coiled coil</keyword>
<accession>A0A833EAH3</accession>
<name>A0A833EAH3_9CREN</name>
<evidence type="ECO:0000313" key="2">
    <source>
        <dbReference type="EMBL" id="HIQ23597.1"/>
    </source>
</evidence>
<dbReference type="PANTHER" id="PTHR40727:SF1">
    <property type="entry name" value="BACTERIO-OPSIN ACTIVATOR"/>
    <property type="match status" value="1"/>
</dbReference>
<feature type="coiled-coil region" evidence="1">
    <location>
        <begin position="129"/>
        <end position="190"/>
    </location>
</feature>
<reference evidence="2" key="1">
    <citation type="journal article" date="2020" name="ISME J.">
        <title>Gammaproteobacteria mediating utilization of methyl-, sulfur- and petroleum organic compounds in deep ocean hydrothermal plumes.</title>
        <authorList>
            <person name="Zhou Z."/>
            <person name="Liu Y."/>
            <person name="Pan J."/>
            <person name="Cron B.R."/>
            <person name="Toner B.M."/>
            <person name="Anantharaman K."/>
            <person name="Breier J.A."/>
            <person name="Dick G.J."/>
            <person name="Li M."/>
        </authorList>
    </citation>
    <scope>NUCLEOTIDE SEQUENCE</scope>
    <source>
        <strain evidence="2">SZUA-1523</strain>
    </source>
</reference>
<protein>
    <submittedName>
        <fullName evidence="2">Transcriptional regulator</fullName>
    </submittedName>
</protein>
<proteinExistence type="predicted"/>
<dbReference type="PANTHER" id="PTHR40727">
    <property type="entry name" value="TRANSCRIPTION REGULATOR, ENCODED NEXT TO RECA SUPERFAMILY ATPASE-RELATED"/>
    <property type="match status" value="1"/>
</dbReference>
<dbReference type="NCBIfam" id="TIGR03879">
    <property type="entry name" value="near_KaiC_dom"/>
    <property type="match status" value="1"/>
</dbReference>
<dbReference type="AlphaFoldDB" id="A0A833EAH3"/>
<evidence type="ECO:0000256" key="1">
    <source>
        <dbReference type="SAM" id="Coils"/>
    </source>
</evidence>
<comment type="caution">
    <text evidence="2">The sequence shown here is derived from an EMBL/GenBank/DDBJ whole genome shotgun (WGS) entry which is preliminary data.</text>
</comment>
<dbReference type="Proteomes" id="UP000600071">
    <property type="component" value="Unassembled WGS sequence"/>
</dbReference>
<gene>
    <name evidence="2" type="ORF">EYH50_00940</name>
</gene>
<dbReference type="EMBL" id="DQVR01000026">
    <property type="protein sequence ID" value="HIQ23597.1"/>
    <property type="molecule type" value="Genomic_DNA"/>
</dbReference>
<evidence type="ECO:0000313" key="3">
    <source>
        <dbReference type="Proteomes" id="UP000600071"/>
    </source>
</evidence>